<evidence type="ECO:0000256" key="2">
    <source>
        <dbReference type="ARBA" id="ARBA00022598"/>
    </source>
</evidence>
<keyword evidence="5 7" id="KW-0067">ATP-binding</keyword>
<evidence type="ECO:0000259" key="12">
    <source>
        <dbReference type="PROSITE" id="PS50975"/>
    </source>
</evidence>
<evidence type="ECO:0008006" key="16">
    <source>
        <dbReference type="Google" id="ProtNLM"/>
    </source>
</evidence>
<dbReference type="SUPFAM" id="SSF50891">
    <property type="entry name" value="Cyclophilin-like"/>
    <property type="match status" value="2"/>
</dbReference>
<protein>
    <recommendedName>
        <fullName evidence="16">Urea carboxylase</fullName>
    </recommendedName>
</protein>
<evidence type="ECO:0000256" key="9">
    <source>
        <dbReference type="SAM" id="MobiDB-lite"/>
    </source>
</evidence>
<keyword evidence="6" id="KW-0092">Biotin</keyword>
<reference evidence="14 15" key="1">
    <citation type="submission" date="2024-02" db="EMBL/GenBank/DDBJ databases">
        <title>De novo assembly and annotation of 12 fungi associated with fruit tree decline syndrome in Ontario, Canada.</title>
        <authorList>
            <person name="Sulman M."/>
            <person name="Ellouze W."/>
            <person name="Ilyukhin E."/>
        </authorList>
    </citation>
    <scope>NUCLEOTIDE SEQUENCE [LARGE SCALE GENOMIC DNA]</scope>
    <source>
        <strain evidence="14 15">M169</strain>
    </source>
</reference>
<dbReference type="PROSITE" id="PS50968">
    <property type="entry name" value="BIOTINYL_LIPOYL"/>
    <property type="match status" value="1"/>
</dbReference>
<dbReference type="Pfam" id="PF02682">
    <property type="entry name" value="CT_C_D"/>
    <property type="match status" value="1"/>
</dbReference>
<dbReference type="InterPro" id="IPR003778">
    <property type="entry name" value="CT_A_B"/>
</dbReference>
<dbReference type="InterPro" id="IPR011764">
    <property type="entry name" value="Biotin_carboxylation_dom"/>
</dbReference>
<dbReference type="SMART" id="SM00878">
    <property type="entry name" value="Biotin_carb_C"/>
    <property type="match status" value="1"/>
</dbReference>
<dbReference type="PANTHER" id="PTHR18866">
    <property type="entry name" value="CARBOXYLASE:PYRUVATE/ACETYL-COA/PROPIONYL-COA CARBOXYLASE"/>
    <property type="match status" value="1"/>
</dbReference>
<feature type="transmembrane region" description="Helical" evidence="10">
    <location>
        <begin position="233"/>
        <end position="256"/>
    </location>
</feature>
<evidence type="ECO:0000313" key="14">
    <source>
        <dbReference type="EMBL" id="KAK7717961.1"/>
    </source>
</evidence>
<feature type="domain" description="ATP-grasp" evidence="12">
    <location>
        <begin position="541"/>
        <end position="742"/>
    </location>
</feature>
<dbReference type="SMART" id="SM00797">
    <property type="entry name" value="AHS2"/>
    <property type="match status" value="1"/>
</dbReference>
<dbReference type="PANTHER" id="PTHR18866:SF128">
    <property type="entry name" value="UREA AMIDOLYASE"/>
    <property type="match status" value="1"/>
</dbReference>
<dbReference type="Pfam" id="PF02785">
    <property type="entry name" value="Biotin_carb_C"/>
    <property type="match status" value="1"/>
</dbReference>
<feature type="region of interest" description="Disordered" evidence="9">
    <location>
        <begin position="324"/>
        <end position="370"/>
    </location>
</feature>
<organism evidence="14 15">
    <name type="scientific">Diaporthe eres</name>
    <name type="common">Phomopsis oblonga</name>
    <dbReference type="NCBI Taxonomy" id="83184"/>
    <lineage>
        <taxon>Eukaryota</taxon>
        <taxon>Fungi</taxon>
        <taxon>Dikarya</taxon>
        <taxon>Ascomycota</taxon>
        <taxon>Pezizomycotina</taxon>
        <taxon>Sordariomycetes</taxon>
        <taxon>Sordariomycetidae</taxon>
        <taxon>Diaporthales</taxon>
        <taxon>Diaporthaceae</taxon>
        <taxon>Diaporthe</taxon>
        <taxon>Diaporthe eres species complex</taxon>
    </lineage>
</organism>
<keyword evidence="3 7" id="KW-0547">Nucleotide-binding</keyword>
<dbReference type="SUPFAM" id="SSF51246">
    <property type="entry name" value="Rudiment single hybrid motif"/>
    <property type="match status" value="1"/>
</dbReference>
<proteinExistence type="predicted"/>
<evidence type="ECO:0000256" key="3">
    <source>
        <dbReference type="ARBA" id="ARBA00022741"/>
    </source>
</evidence>
<feature type="transmembrane region" description="Helical" evidence="10">
    <location>
        <begin position="12"/>
        <end position="34"/>
    </location>
</feature>
<dbReference type="Pfam" id="PF00289">
    <property type="entry name" value="Biotin_carb_N"/>
    <property type="match status" value="1"/>
</dbReference>
<dbReference type="Gene3D" id="3.30.1360.40">
    <property type="match status" value="1"/>
</dbReference>
<feature type="domain" description="Lipoyl-binding" evidence="11">
    <location>
        <begin position="1583"/>
        <end position="1663"/>
    </location>
</feature>
<feature type="transmembrane region" description="Helical" evidence="10">
    <location>
        <begin position="46"/>
        <end position="65"/>
    </location>
</feature>
<gene>
    <name evidence="14" type="ORF">SLS63_010612</name>
</gene>
<dbReference type="SUPFAM" id="SSF51230">
    <property type="entry name" value="Single hybrid motif"/>
    <property type="match status" value="1"/>
</dbReference>
<dbReference type="InterPro" id="IPR005482">
    <property type="entry name" value="Biotin_COase_C"/>
</dbReference>
<dbReference type="SUPFAM" id="SSF56059">
    <property type="entry name" value="Glutathione synthetase ATP-binding domain-like"/>
    <property type="match status" value="1"/>
</dbReference>
<sequence>MSSSTRVRGDPWLIQVLTPVAILVTAVVGVRFSLRVSRRAGFWLDDWFILASLIFAWGMYTISVLSEEIGGIGTPFSVNADADPSMSWLGHLLKVHKDPSSRLGEGQRKVANQRLRTQLLYAAQIIYASATMTAKLSILALYWRLFPTPFMKRGCVVLAVLTVMWCVAGVLVDVFQCTPVGKAFAIPMASHDNCISQAGYCLGMIIPNILIDVMILCLPTFEVSKLHLPRGQRAALASVFLLGAGVTSAGGVRMYYHLELVESGTGGNFDFTLQLFNPQLWMTLEPDMAIICACLPVMRPLVTMLLASPLYRSITSYLTAGASTNTSSAKNGKNAASNTIGGSSAATSSAARGGPGDNNNNNRRASNNQENASEYELSLFDSLEYLRDEDVEAGRLVRDAGVWPSQRDNSVGCQTQVSRSHSIGPDDIPLGAISVKTVVDCRETRLGIKTVAIYTEPDSASQHVAEADISYLLDGDATRAYLDGDQIVLKAKTAGAQAIIPGYGFLSEDAGFARSVAAAGLHFVGPSPESIEQFGLKHTARELAVAAGVPVVPGTQGLLDDADDAARAAEGLGYPVMLKSTAGGGGMGLQTCADETELRKAFKTVQSRGAALFKNSGVFLEKYYPAAHHIEVQVFGNGQGKVAALGERECSIQRRHQKVIEECPSPFVAQKRPDLRRQLCAAAISLAESVKYASAGTLEFLVDDETGAFFFLEMNTRLQVEHGVTEMVYGVDLVELMLRQVDAQMAGKGGLAKTELEDISRSCQEPKGHAIEVRVYAENPARDYAPSPGLLQEVIFHELPGTRIDGWVRAGITISPHYDPLLAKVLQHGQSRSQAVEELNTVLSKSSICGPPTNLDFLLAILKSPEFEAGNTITQFLSTFVFRPPAIDVLAGGSYTLVEDFPGRPTIGRGFGHGGPMDPISFQIANALVGNPLGKEGLEITLTGPDLRFLADAIVSLTGAAISATLDGKEFPMWRRVKISAGQRLTIGKTSSNAGCRSYLAVYGGFLNVAEWFGSKATVPLTLVGGYQGRPIATGDILRIVDTLPPDPDPSLPMEIPNSILPTHQEHWVVHVMHGPYCEGFLSPEDIEMFYNTNWEVSHNAARGGIRLIGPRPKWARTSGGEGGSHPSNVIEYGYPIGGINFTGDEPVIFPNDCPDFGGFVCPFTVVKADYWKVGQLRAGNTVKFVAVSLEDALWSRKTNEAFVDNIAKYLASGSFETVQKLDATPILEAPSSVQPAVIRLAEATPSRPRIAYLQGGDDYLMVDYGNGSFDINHKCRITALKRKLEAGTGPIRFSATGEGIWNTVCVGNSMMIYYNGLAIPQSQLLDYLAALEDELGDLGSITMPNRTFRLPLTFTHPRLDESIERYMANQRPYASYLPDNFNFVAGNNGITPEEFRRLWLTAEFVCIGVGFFMALPLGLPADPRHRLNSPKMNPSRTFTPEGTVSWGGSCLAIYPVDSPGGYMLNGLTLPSCDKLGYKKGFSQDRPWLYEDMDVITFYEVSEEEYDREIALFRSGRYEFKVESTTFDMKQHNELLDSVKHEVVVIKKKQEEAQEKMVKLEKELLAKWDEEKKASGVSMESIQDLLDDPNIEAIEAPVNANVWKVLVEEGQVLEKGQVATILEAMKMEINVAVDDRFVGSKIEKVLIQPNDIVQSGKPLVLVRTGD</sequence>
<dbReference type="PROSITE" id="PS50979">
    <property type="entry name" value="BC"/>
    <property type="match status" value="1"/>
</dbReference>
<dbReference type="CDD" id="cd06850">
    <property type="entry name" value="biotinyl_domain"/>
    <property type="match status" value="1"/>
</dbReference>
<dbReference type="Pfam" id="PF00364">
    <property type="entry name" value="Biotin_lipoyl"/>
    <property type="match status" value="1"/>
</dbReference>
<feature type="transmembrane region" description="Helical" evidence="10">
    <location>
        <begin position="119"/>
        <end position="143"/>
    </location>
</feature>
<keyword evidence="10" id="KW-0472">Membrane</keyword>
<dbReference type="InterPro" id="IPR050856">
    <property type="entry name" value="Biotin_carboxylase_complex"/>
</dbReference>
<accession>A0ABR1NWD3</accession>
<dbReference type="SMART" id="SM00796">
    <property type="entry name" value="AHS1"/>
    <property type="match status" value="1"/>
</dbReference>
<name>A0ABR1NWD3_DIAER</name>
<evidence type="ECO:0000256" key="10">
    <source>
        <dbReference type="SAM" id="Phobius"/>
    </source>
</evidence>
<feature type="compositionally biased region" description="Low complexity" evidence="9">
    <location>
        <begin position="335"/>
        <end position="370"/>
    </location>
</feature>
<dbReference type="InterPro" id="IPR016185">
    <property type="entry name" value="PreATP-grasp_dom_sf"/>
</dbReference>
<feature type="transmembrane region" description="Helical" evidence="10">
    <location>
        <begin position="155"/>
        <end position="175"/>
    </location>
</feature>
<dbReference type="PROSITE" id="PS00866">
    <property type="entry name" value="CPSASE_1"/>
    <property type="match status" value="1"/>
</dbReference>
<comment type="caution">
    <text evidence="14">The sequence shown here is derived from an EMBL/GenBank/DDBJ whole genome shotgun (WGS) entry which is preliminary data.</text>
</comment>
<comment type="cofactor">
    <cofactor evidence="1">
        <name>biotin</name>
        <dbReference type="ChEBI" id="CHEBI:57586"/>
    </cofactor>
</comment>
<evidence type="ECO:0000256" key="5">
    <source>
        <dbReference type="ARBA" id="ARBA00022840"/>
    </source>
</evidence>
<dbReference type="InterPro" id="IPR003833">
    <property type="entry name" value="CT_C_D"/>
</dbReference>
<dbReference type="InterPro" id="IPR049326">
    <property type="entry name" value="Rhodopsin_dom_fungi"/>
</dbReference>
<keyword evidence="2" id="KW-0436">Ligase</keyword>
<feature type="coiled-coil region" evidence="8">
    <location>
        <begin position="1536"/>
        <end position="1563"/>
    </location>
</feature>
<dbReference type="Pfam" id="PF02786">
    <property type="entry name" value="CPSase_L_D2"/>
    <property type="match status" value="1"/>
</dbReference>
<dbReference type="InterPro" id="IPR005479">
    <property type="entry name" value="CPAse_ATP-bd"/>
</dbReference>
<dbReference type="PROSITE" id="PS50975">
    <property type="entry name" value="ATP_GRASP"/>
    <property type="match status" value="1"/>
</dbReference>
<dbReference type="Gene3D" id="2.40.100.10">
    <property type="entry name" value="Cyclophilin-like"/>
    <property type="match status" value="2"/>
</dbReference>
<dbReference type="PROSITE" id="PS00867">
    <property type="entry name" value="CPSASE_2"/>
    <property type="match status" value="1"/>
</dbReference>
<dbReference type="EMBL" id="JAKNSF020000090">
    <property type="protein sequence ID" value="KAK7717961.1"/>
    <property type="molecule type" value="Genomic_DNA"/>
</dbReference>
<feature type="domain" description="Biotin carboxylation" evidence="13">
    <location>
        <begin position="421"/>
        <end position="882"/>
    </location>
</feature>
<evidence type="ECO:0000259" key="13">
    <source>
        <dbReference type="PROSITE" id="PS50979"/>
    </source>
</evidence>
<keyword evidence="8" id="KW-0175">Coiled coil</keyword>
<dbReference type="Gene3D" id="3.30.470.20">
    <property type="entry name" value="ATP-grasp fold, B domain"/>
    <property type="match status" value="1"/>
</dbReference>
<dbReference type="InterPro" id="IPR011054">
    <property type="entry name" value="Rudment_hybrid_motif"/>
</dbReference>
<feature type="transmembrane region" description="Helical" evidence="10">
    <location>
        <begin position="195"/>
        <end position="221"/>
    </location>
</feature>
<keyword evidence="10" id="KW-1133">Transmembrane helix</keyword>
<keyword evidence="4" id="KW-0378">Hydrolase</keyword>
<dbReference type="InterPro" id="IPR029000">
    <property type="entry name" value="Cyclophilin-like_dom_sf"/>
</dbReference>
<evidence type="ECO:0000256" key="6">
    <source>
        <dbReference type="ARBA" id="ARBA00023267"/>
    </source>
</evidence>
<dbReference type="Proteomes" id="UP001430848">
    <property type="component" value="Unassembled WGS sequence"/>
</dbReference>
<dbReference type="Gene3D" id="2.40.50.100">
    <property type="match status" value="1"/>
</dbReference>
<keyword evidence="15" id="KW-1185">Reference proteome</keyword>
<dbReference type="Pfam" id="PF02626">
    <property type="entry name" value="CT_A_B"/>
    <property type="match status" value="1"/>
</dbReference>
<evidence type="ECO:0000256" key="1">
    <source>
        <dbReference type="ARBA" id="ARBA00001953"/>
    </source>
</evidence>
<evidence type="ECO:0000256" key="7">
    <source>
        <dbReference type="PROSITE-ProRule" id="PRU00409"/>
    </source>
</evidence>
<evidence type="ECO:0000259" key="11">
    <source>
        <dbReference type="PROSITE" id="PS50968"/>
    </source>
</evidence>
<dbReference type="SUPFAM" id="SSF160467">
    <property type="entry name" value="PH0987 N-terminal domain-like"/>
    <property type="match status" value="1"/>
</dbReference>
<dbReference type="InterPro" id="IPR000089">
    <property type="entry name" value="Biotin_lipoyl"/>
</dbReference>
<dbReference type="InterPro" id="IPR011761">
    <property type="entry name" value="ATP-grasp"/>
</dbReference>
<evidence type="ECO:0000256" key="8">
    <source>
        <dbReference type="SAM" id="Coils"/>
    </source>
</evidence>
<keyword evidence="10" id="KW-0812">Transmembrane</keyword>
<dbReference type="InterPro" id="IPR005481">
    <property type="entry name" value="BC-like_N"/>
</dbReference>
<dbReference type="Pfam" id="PF20684">
    <property type="entry name" value="Fung_rhodopsin"/>
    <property type="match status" value="1"/>
</dbReference>
<dbReference type="InterPro" id="IPR011053">
    <property type="entry name" value="Single_hybrid_motif"/>
</dbReference>
<dbReference type="SUPFAM" id="SSF52440">
    <property type="entry name" value="PreATP-grasp domain"/>
    <property type="match status" value="1"/>
</dbReference>
<evidence type="ECO:0000256" key="4">
    <source>
        <dbReference type="ARBA" id="ARBA00022801"/>
    </source>
</evidence>
<evidence type="ECO:0000313" key="15">
    <source>
        <dbReference type="Proteomes" id="UP001430848"/>
    </source>
</evidence>